<dbReference type="Proteomes" id="UP000466442">
    <property type="component" value="Unassembled WGS sequence"/>
</dbReference>
<comment type="caution">
    <text evidence="2">The sequence shown here is derived from an EMBL/GenBank/DDBJ whole genome shotgun (WGS) entry which is preliminary data.</text>
</comment>
<evidence type="ECO:0000313" key="2">
    <source>
        <dbReference type="EMBL" id="KAF6209759.1"/>
    </source>
</evidence>
<gene>
    <name evidence="2" type="ORF">GE061_015509</name>
</gene>
<evidence type="ECO:0000313" key="3">
    <source>
        <dbReference type="Proteomes" id="UP000466442"/>
    </source>
</evidence>
<reference evidence="2" key="1">
    <citation type="journal article" date="2021" name="Mol. Ecol. Resour.">
        <title>Apolygus lucorum genome provides insights into omnivorousness and mesophyll feeding.</title>
        <authorList>
            <person name="Liu Y."/>
            <person name="Liu H."/>
            <person name="Wang H."/>
            <person name="Huang T."/>
            <person name="Liu B."/>
            <person name="Yang B."/>
            <person name="Yin L."/>
            <person name="Li B."/>
            <person name="Zhang Y."/>
            <person name="Zhang S."/>
            <person name="Jiang F."/>
            <person name="Zhang X."/>
            <person name="Ren Y."/>
            <person name="Wang B."/>
            <person name="Wang S."/>
            <person name="Lu Y."/>
            <person name="Wu K."/>
            <person name="Fan W."/>
            <person name="Wang G."/>
        </authorList>
    </citation>
    <scope>NUCLEOTIDE SEQUENCE</scope>
    <source>
        <strain evidence="2">12Hb</strain>
    </source>
</reference>
<proteinExistence type="predicted"/>
<dbReference type="AlphaFoldDB" id="A0A8S9XMB4"/>
<sequence>MPPERKDGCKTKKSHNSNIVYKISDLKKDVDSIKVAYDCGSDPNKQRIDRVLTNMKRKILKAEQIMKFGQHVTSRTVTAELIRVLRGRVAGMKNLFKELMKDQPCATKADRRAICQMYHQLMSMEDDLVHFTDPVQEHLNTPSCRNSGEPHFISIKDCEVQTNKYEDCPGSNKPSPCKSALRNKPLVYTGIAIGFTSPKIELNDLSYSGVGETWKTMFSFNTQQCSLQSTPDISRVKCEGSLISANDSLVSQSYSIAEEGRNLREYESTSDYSLDVKCSTGFIDSPEDASEPENCQLSSHEFYEERQDDEAKQLKLMYE</sequence>
<feature type="region of interest" description="Disordered" evidence="1">
    <location>
        <begin position="283"/>
        <end position="307"/>
    </location>
</feature>
<protein>
    <submittedName>
        <fullName evidence="2">Uncharacterized protein</fullName>
    </submittedName>
</protein>
<organism evidence="2 3">
    <name type="scientific">Apolygus lucorum</name>
    <name type="common">Small green plant bug</name>
    <name type="synonym">Lygocoris lucorum</name>
    <dbReference type="NCBI Taxonomy" id="248454"/>
    <lineage>
        <taxon>Eukaryota</taxon>
        <taxon>Metazoa</taxon>
        <taxon>Ecdysozoa</taxon>
        <taxon>Arthropoda</taxon>
        <taxon>Hexapoda</taxon>
        <taxon>Insecta</taxon>
        <taxon>Pterygota</taxon>
        <taxon>Neoptera</taxon>
        <taxon>Paraneoptera</taxon>
        <taxon>Hemiptera</taxon>
        <taxon>Heteroptera</taxon>
        <taxon>Panheteroptera</taxon>
        <taxon>Cimicomorpha</taxon>
        <taxon>Miridae</taxon>
        <taxon>Mirini</taxon>
        <taxon>Apolygus</taxon>
    </lineage>
</organism>
<accession>A0A8S9XMB4</accession>
<evidence type="ECO:0000256" key="1">
    <source>
        <dbReference type="SAM" id="MobiDB-lite"/>
    </source>
</evidence>
<name>A0A8S9XMB4_APOLU</name>
<keyword evidence="3" id="KW-1185">Reference proteome</keyword>
<dbReference type="EMBL" id="WIXP02000006">
    <property type="protein sequence ID" value="KAF6209759.1"/>
    <property type="molecule type" value="Genomic_DNA"/>
</dbReference>